<proteinExistence type="predicted"/>
<reference evidence="1" key="1">
    <citation type="journal article" date="2008" name="ISME J.">
        <title>Genomic patterns of recombination, clonal divergence and environment in marine microbial populations.</title>
        <authorList>
            <person name="Konstantinidis K.T."/>
            <person name="Delong E.F."/>
        </authorList>
    </citation>
    <scope>NUCLEOTIDE SEQUENCE</scope>
</reference>
<dbReference type="EMBL" id="EU016576">
    <property type="protein sequence ID" value="ABZ06454.1"/>
    <property type="molecule type" value="Genomic_DNA"/>
</dbReference>
<dbReference type="AlphaFoldDB" id="B3T1J5"/>
<evidence type="ECO:0000313" key="1">
    <source>
        <dbReference type="EMBL" id="ABZ06454.1"/>
    </source>
</evidence>
<protein>
    <submittedName>
        <fullName evidence="1">Uncharacterized protein</fullName>
    </submittedName>
</protein>
<sequence>MVRTATNSKTGILPGIVGSNPTLSAKISFNMCDFSPDGLLWKTSLESKCPRIVHGLFSGPIARHKVKPSAINRGTLVAGFGLKDLITPNLRGVIFPRTHRGLWPRS</sequence>
<accession>B3T1J5</accession>
<name>B3T1J5_9ZZZZ</name>
<gene>
    <name evidence="1" type="ORF">ALOHA_HF4000010I05ctg1g18</name>
</gene>
<organism evidence="1">
    <name type="scientific">uncultured marine microorganism HF4000_010I05</name>
    <dbReference type="NCBI Taxonomy" id="455517"/>
    <lineage>
        <taxon>unclassified sequences</taxon>
        <taxon>environmental samples</taxon>
    </lineage>
</organism>